<evidence type="ECO:0000313" key="9">
    <source>
        <dbReference type="Proteomes" id="UP000222310"/>
    </source>
</evidence>
<dbReference type="GO" id="GO:0030089">
    <property type="term" value="C:phycobilisome"/>
    <property type="evidence" value="ECO:0007669"/>
    <property type="project" value="UniProtKB-UniRule"/>
</dbReference>
<dbReference type="Gene3D" id="1.10.3130.20">
    <property type="entry name" value="Phycobilisome linker domain"/>
    <property type="match status" value="1"/>
</dbReference>
<evidence type="ECO:0000256" key="6">
    <source>
        <dbReference type="PROSITE-ProRule" id="PRU00775"/>
    </source>
</evidence>
<dbReference type="GO" id="GO:0015979">
    <property type="term" value="P:photosynthesis"/>
    <property type="evidence" value="ECO:0007669"/>
    <property type="project" value="InterPro"/>
</dbReference>
<keyword evidence="5" id="KW-0472">Membrane</keyword>
<keyword evidence="3 6" id="KW-0605">Phycobilisome</keyword>
<dbReference type="EMBL" id="LAHD01000132">
    <property type="protein sequence ID" value="PHJ96122.1"/>
    <property type="molecule type" value="Genomic_DNA"/>
</dbReference>
<protein>
    <submittedName>
        <fullName evidence="8">Phycobilisome rod-core linker polypeptide CpcG</fullName>
    </submittedName>
</protein>
<comment type="caution">
    <text evidence="8">The sequence shown here is derived from an EMBL/GenBank/DDBJ whole genome shotgun (WGS) entry which is preliminary data.</text>
</comment>
<evidence type="ECO:0000256" key="3">
    <source>
        <dbReference type="ARBA" id="ARBA00022738"/>
    </source>
</evidence>
<dbReference type="InterPro" id="IPR038255">
    <property type="entry name" value="PBS_linker_sf"/>
</dbReference>
<comment type="similarity">
    <text evidence="6">Belongs to the phycobilisome linker protein family.</text>
</comment>
<keyword evidence="2" id="KW-0042">Antenna complex</keyword>
<dbReference type="RefSeq" id="WP_099072339.1">
    <property type="nucleotide sequence ID" value="NZ_LAHD01000132.1"/>
</dbReference>
<proteinExistence type="inferred from homology"/>
<dbReference type="Pfam" id="PF00427">
    <property type="entry name" value="PBS_linker_poly"/>
    <property type="match status" value="1"/>
</dbReference>
<name>A0A9Q6EIM9_NOSLI</name>
<evidence type="ECO:0000256" key="2">
    <source>
        <dbReference type="ARBA" id="ARBA00022549"/>
    </source>
</evidence>
<reference evidence="8 9" key="1">
    <citation type="submission" date="2015-02" db="EMBL/GenBank/DDBJ databases">
        <title>Nostoc linckia genome annotation.</title>
        <authorList>
            <person name="Zhou Z."/>
        </authorList>
    </citation>
    <scope>NUCLEOTIDE SEQUENCE [LARGE SCALE GENOMIC DNA]</scope>
    <source>
        <strain evidence="9">z8</strain>
    </source>
</reference>
<evidence type="ECO:0000256" key="5">
    <source>
        <dbReference type="ARBA" id="ARBA00023136"/>
    </source>
</evidence>
<feature type="domain" description="PBS-linker" evidence="7">
    <location>
        <begin position="11"/>
        <end position="188"/>
    </location>
</feature>
<evidence type="ECO:0000256" key="4">
    <source>
        <dbReference type="ARBA" id="ARBA00023078"/>
    </source>
</evidence>
<organism evidence="8 9">
    <name type="scientific">Nostoc linckia z8</name>
    <dbReference type="NCBI Taxonomy" id="1628746"/>
    <lineage>
        <taxon>Bacteria</taxon>
        <taxon>Bacillati</taxon>
        <taxon>Cyanobacteriota</taxon>
        <taxon>Cyanophyceae</taxon>
        <taxon>Nostocales</taxon>
        <taxon>Nostocaceae</taxon>
        <taxon>Nostoc</taxon>
    </lineage>
</organism>
<dbReference type="PANTHER" id="PTHR34011">
    <property type="entry name" value="PHYCOBILISOME 32.1 KDA LINKER POLYPEPTIDE, PHYCOCYANIN-ASSOCIATED, ROD 2-RELATED"/>
    <property type="match status" value="1"/>
</dbReference>
<dbReference type="GeneID" id="57094285"/>
<dbReference type="AlphaFoldDB" id="A0A9Q6EIM9"/>
<keyword evidence="4" id="KW-0793">Thylakoid</keyword>
<dbReference type="GO" id="GO:0012505">
    <property type="term" value="C:endomembrane system"/>
    <property type="evidence" value="ECO:0007669"/>
    <property type="project" value="UniProtKB-SubCell"/>
</dbReference>
<dbReference type="Proteomes" id="UP000222310">
    <property type="component" value="Unassembled WGS sequence"/>
</dbReference>
<evidence type="ECO:0000256" key="1">
    <source>
        <dbReference type="ARBA" id="ARBA00004308"/>
    </source>
</evidence>
<accession>A0A9Q6EIM9</accession>
<gene>
    <name evidence="8" type="ORF">VF08_30725</name>
</gene>
<sequence length="255" mass="29322">MAIPLLEYAPSSQNQRVAAYEVPGDEQPRIFSTDNLLSPSDFDVLIEAAYRQIFFHAFAADRETYLESQLRNGQITVRDFIRGLVLSNTFKRSFYDLNSNYRFVEQVVQRVLGRDVYSEREKIAWSIVVATKGIKGFIDQILDSEEYLSNFGYSTVPYQRRRVLPSRAEGELPFNIKSPRYDDYYRGKLGFPQIIWQVEVRRFIPQEQKPKAGDPANFLALAQSINASGNAPQRVSSFNIDINKDVPYRQIAGIK</sequence>
<dbReference type="InterPro" id="IPR001297">
    <property type="entry name" value="PBS_linker_dom"/>
</dbReference>
<evidence type="ECO:0000259" key="7">
    <source>
        <dbReference type="PROSITE" id="PS51445"/>
    </source>
</evidence>
<comment type="subcellular location">
    <subcellularLocation>
        <location evidence="1">Endomembrane system</location>
    </subcellularLocation>
</comment>
<dbReference type="PROSITE" id="PS51445">
    <property type="entry name" value="PBS_LINKER"/>
    <property type="match status" value="1"/>
</dbReference>
<evidence type="ECO:0000313" key="8">
    <source>
        <dbReference type="EMBL" id="PHJ96122.1"/>
    </source>
</evidence>